<name>A0A5B0PTB9_PUCGR</name>
<keyword evidence="2" id="KW-1185">Reference proteome</keyword>
<protein>
    <submittedName>
        <fullName evidence="1">Uncharacterized protein</fullName>
    </submittedName>
</protein>
<comment type="caution">
    <text evidence="1">The sequence shown here is derived from an EMBL/GenBank/DDBJ whole genome shotgun (WGS) entry which is preliminary data.</text>
</comment>
<dbReference type="Proteomes" id="UP000324748">
    <property type="component" value="Unassembled WGS sequence"/>
</dbReference>
<dbReference type="AlphaFoldDB" id="A0A5B0PTB9"/>
<organism evidence="1 2">
    <name type="scientific">Puccinia graminis f. sp. tritici</name>
    <dbReference type="NCBI Taxonomy" id="56615"/>
    <lineage>
        <taxon>Eukaryota</taxon>
        <taxon>Fungi</taxon>
        <taxon>Dikarya</taxon>
        <taxon>Basidiomycota</taxon>
        <taxon>Pucciniomycotina</taxon>
        <taxon>Pucciniomycetes</taxon>
        <taxon>Pucciniales</taxon>
        <taxon>Pucciniaceae</taxon>
        <taxon>Puccinia</taxon>
    </lineage>
</organism>
<sequence length="529" mass="61095">MAFPHPHHPFLDPHYERFGPGDFRGMIHSDIEASAIYHPEVREMEHLERLMAESSIHPRLDLVPYHPAMQLPGADVHELALLDHENERMRHLHSLNAHNEMIYLRDRELDEMHLMDRERHLDSINHQRTIALEDEYRLRQGHGLASGYGPIDGSTGYGLAHPYPATMMSHPSYHSPSLLYPGVMADPYYQQMTSTLPRSLPMFSDPYFMNQMAFAGSRNVHSTLPLNYTMQNPFLHGIDHDYGYGAIGPLKNYGLVARSPPREYGQMLDDLYLYEMMLRLDRALVKGERILRWRERLAWEELDLAERRLLWEQMNMMERSRLGLGMGSFWGHQLGGLPINSTFGYASPNILAEEVMVPYGRAPIMGVLDGPHYPLSSPLMPTYPMWDVGGLGVGARISPWLSQNDMFLSPRQLARQENIRREYAERRGEIPPGPRFIEADEMSNLIESQMLRPKHLIRQENIRREYAERRGEIPPVPRLIEPGRLGAGIPLYAACSENYRGEVQPFKFIFLSGPHLMNKTDVYFFLKVY</sequence>
<dbReference type="EMBL" id="VSWC01000041">
    <property type="protein sequence ID" value="KAA1103880.1"/>
    <property type="molecule type" value="Genomic_DNA"/>
</dbReference>
<gene>
    <name evidence="1" type="ORF">PGT21_003395</name>
</gene>
<evidence type="ECO:0000313" key="2">
    <source>
        <dbReference type="Proteomes" id="UP000324748"/>
    </source>
</evidence>
<proteinExistence type="predicted"/>
<reference evidence="1 2" key="1">
    <citation type="submission" date="2019-05" db="EMBL/GenBank/DDBJ databases">
        <title>Emergence of the Ug99 lineage of the wheat stem rust pathogen through somatic hybridization.</title>
        <authorList>
            <person name="Li F."/>
            <person name="Upadhyaya N.M."/>
            <person name="Sperschneider J."/>
            <person name="Matny O."/>
            <person name="Nguyen-Phuc H."/>
            <person name="Mago R."/>
            <person name="Raley C."/>
            <person name="Miller M.E."/>
            <person name="Silverstein K.A.T."/>
            <person name="Henningsen E."/>
            <person name="Hirsch C.D."/>
            <person name="Visser B."/>
            <person name="Pretorius Z.A."/>
            <person name="Steffenson B.J."/>
            <person name="Schwessinger B."/>
            <person name="Dodds P.N."/>
            <person name="Figueroa M."/>
        </authorList>
    </citation>
    <scope>NUCLEOTIDE SEQUENCE [LARGE SCALE GENOMIC DNA]</scope>
    <source>
        <strain evidence="1">21-0</strain>
    </source>
</reference>
<accession>A0A5B0PTB9</accession>
<dbReference type="OrthoDB" id="2498400at2759"/>
<evidence type="ECO:0000313" key="1">
    <source>
        <dbReference type="EMBL" id="KAA1103880.1"/>
    </source>
</evidence>